<dbReference type="SUPFAM" id="SSF52047">
    <property type="entry name" value="RNI-like"/>
    <property type="match status" value="1"/>
</dbReference>
<organism evidence="1 2">
    <name type="scientific">Marasmius tenuissimus</name>
    <dbReference type="NCBI Taxonomy" id="585030"/>
    <lineage>
        <taxon>Eukaryota</taxon>
        <taxon>Fungi</taxon>
        <taxon>Dikarya</taxon>
        <taxon>Basidiomycota</taxon>
        <taxon>Agaricomycotina</taxon>
        <taxon>Agaricomycetes</taxon>
        <taxon>Agaricomycetidae</taxon>
        <taxon>Agaricales</taxon>
        <taxon>Marasmiineae</taxon>
        <taxon>Marasmiaceae</taxon>
        <taxon>Marasmius</taxon>
    </lineage>
</organism>
<dbReference type="Gene3D" id="1.20.1280.50">
    <property type="match status" value="1"/>
</dbReference>
<keyword evidence="2" id="KW-1185">Reference proteome</keyword>
<accession>A0ABR2ZI18</accession>
<protein>
    <recommendedName>
        <fullName evidence="3">F-box domain-containing protein</fullName>
    </recommendedName>
</protein>
<sequence>MHRLKERTHAMDLEDLLRISLDRVLSIRDDEESRHDPGAIAQHLPAIEQDAKLLHEEVIQPEPILPSMSESHQELLNDSIVERRSLIRSPIHRLPSELLSSIFAFVCGDVSGCRLVARIPALRGERVKHPEYPPAPVLLSMVCASWRENALSTSSLWSSMTIVPPPTLRDAAQLGNEGESEGERLHRMTKMFVARAHNTPLTIRFECGSYFAFPGNPFTAAFSRAIDVLCAHSCQWFDVDFDSLVSHIFPVSHILPVIDVLPALRNIRGDLPHLRRIAGYGATISLLGHIFDCSCPALRSIDIKYLEGQEERLLDIIPWGQIEDLVFANPEQSPLDLVSLCPKLKSLDLSQRLQDRQHIPYHDHHLTSNLESLTLTLVDEPSDARSIWAPLLGHITLPRLSSLTLYHIHQTINNASPLLQCITRSKCAITSLVLTCDMLSLKDSRHLLSLTPWLTTLALHEKPGDETPLDRMRDFLGLLYVKQSTVGPDSATPTTVEGETVHVLTRLQHVSLGLSNSSYAFMFDSDSEDEGEGENEDDSFRSFFDSTRDADDSMTVYKVVASRWLPDRREAVRVGVVCLRSVTIRLTLESGPGGLTSCDLPDLERLRELGEEGLEVFIVL</sequence>
<evidence type="ECO:0000313" key="2">
    <source>
        <dbReference type="Proteomes" id="UP001437256"/>
    </source>
</evidence>
<name>A0ABR2ZI18_9AGAR</name>
<evidence type="ECO:0000313" key="1">
    <source>
        <dbReference type="EMBL" id="KAL0061013.1"/>
    </source>
</evidence>
<proteinExistence type="predicted"/>
<reference evidence="1 2" key="1">
    <citation type="submission" date="2024-05" db="EMBL/GenBank/DDBJ databases">
        <title>A draft genome resource for the thread blight pathogen Marasmius tenuissimus strain MS-2.</title>
        <authorList>
            <person name="Yulfo-Soto G.E."/>
            <person name="Baruah I.K."/>
            <person name="Amoako-Attah I."/>
            <person name="Bukari Y."/>
            <person name="Meinhardt L.W."/>
            <person name="Bailey B.A."/>
            <person name="Cohen S.P."/>
        </authorList>
    </citation>
    <scope>NUCLEOTIDE SEQUENCE [LARGE SCALE GENOMIC DNA]</scope>
    <source>
        <strain evidence="1 2">MS-2</strain>
    </source>
</reference>
<gene>
    <name evidence="1" type="ORF">AAF712_012186</name>
</gene>
<evidence type="ECO:0008006" key="3">
    <source>
        <dbReference type="Google" id="ProtNLM"/>
    </source>
</evidence>
<comment type="caution">
    <text evidence="1">The sequence shown here is derived from an EMBL/GenBank/DDBJ whole genome shotgun (WGS) entry which is preliminary data.</text>
</comment>
<dbReference type="EMBL" id="JBBXMP010000151">
    <property type="protein sequence ID" value="KAL0061013.1"/>
    <property type="molecule type" value="Genomic_DNA"/>
</dbReference>
<dbReference type="Proteomes" id="UP001437256">
    <property type="component" value="Unassembled WGS sequence"/>
</dbReference>